<dbReference type="EMBL" id="AAKM01000009">
    <property type="protein sequence ID" value="EDL44588.1"/>
    <property type="molecule type" value="Genomic_DNA"/>
</dbReference>
<feature type="compositionally biased region" description="Polar residues" evidence="1">
    <location>
        <begin position="435"/>
        <end position="452"/>
    </location>
</feature>
<feature type="compositionally biased region" description="Polar residues" evidence="1">
    <location>
        <begin position="201"/>
        <end position="222"/>
    </location>
</feature>
<dbReference type="RefSeq" id="XP_001614315.1">
    <property type="nucleotide sequence ID" value="XM_001614265.1"/>
</dbReference>
<dbReference type="GeneID" id="5473600"/>
<feature type="compositionally biased region" description="Basic and acidic residues" evidence="1">
    <location>
        <begin position="116"/>
        <end position="130"/>
    </location>
</feature>
<feature type="compositionally biased region" description="Low complexity" evidence="1">
    <location>
        <begin position="352"/>
        <end position="364"/>
    </location>
</feature>
<feature type="compositionally biased region" description="Basic and acidic residues" evidence="1">
    <location>
        <begin position="186"/>
        <end position="195"/>
    </location>
</feature>
<feature type="compositionally biased region" description="Basic and acidic residues" evidence="1">
    <location>
        <begin position="400"/>
        <end position="416"/>
    </location>
</feature>
<evidence type="ECO:0000256" key="2">
    <source>
        <dbReference type="SAM" id="Phobius"/>
    </source>
</evidence>
<sequence length="548" mass="59306">MSTRWSPINRNIISRFQQLTGGGCTNKFVSFKSEIDRKIAKLDEKKPSDFCPKCFDLRTKIIDKDTEFKACSTGQSNQLTLIGIYDIKDFIDKCPTVPECIQKLSQRNKKPVVKKQGSERKCVKNSDCEPKVSSTASQTARQPPRSASKSPSTRITQEQKPQNLSGQHDNIEISNEGGPALQTKQNVRDPSKSSELEGEISKNSANDQSNTHVQAETKTRVSSPAAPEARETNTPLTDDSSQKSSDQHPESGNISQVSDLHKKTVQHNVPDGQGSGDSTPREQTPVGESIGNQAHNDKSVTTGISDGSPLVQIPPVNGEKVDEKSNLGTVSREGTENTAVEGVGTPSEDIHSSASSAITTSTMARNGDPLIDTPPDGKDAKHAIAKSKGDDNEVSGSKASDGEGSNRGDTHTEGNKNRAGVGGDTDNKNLCIGVTDNQSSNNGNRCSNGQGSELMDNNTNALGIFSNIFRVMQANKENVINTSIPVGIVLLLGLLFKYTPLWSFLTKRKRKKQSHMNEKLQRVLQQPSSGSETRSIPFSYSAFEYSSE</sequence>
<dbReference type="PhylomeDB" id="A5K8H4"/>
<evidence type="ECO:0000256" key="1">
    <source>
        <dbReference type="SAM" id="MobiDB-lite"/>
    </source>
</evidence>
<keyword evidence="4" id="KW-1185">Reference proteome</keyword>
<evidence type="ECO:0000313" key="4">
    <source>
        <dbReference type="Proteomes" id="UP000008333"/>
    </source>
</evidence>
<keyword evidence="2" id="KW-0812">Transmembrane</keyword>
<protein>
    <submittedName>
        <fullName evidence="3">Variale surface protein Vir18-related</fullName>
    </submittedName>
</protein>
<organism evidence="3 4">
    <name type="scientific">Plasmodium vivax (strain Salvador I)</name>
    <dbReference type="NCBI Taxonomy" id="126793"/>
    <lineage>
        <taxon>Eukaryota</taxon>
        <taxon>Sar</taxon>
        <taxon>Alveolata</taxon>
        <taxon>Apicomplexa</taxon>
        <taxon>Aconoidasida</taxon>
        <taxon>Haemosporida</taxon>
        <taxon>Plasmodiidae</taxon>
        <taxon>Plasmodium</taxon>
        <taxon>Plasmodium (Plasmodium)</taxon>
    </lineage>
</organism>
<proteinExistence type="predicted"/>
<keyword evidence="2" id="KW-1133">Transmembrane helix</keyword>
<feature type="transmembrane region" description="Helical" evidence="2">
    <location>
        <begin position="484"/>
        <end position="505"/>
    </location>
</feature>
<feature type="compositionally biased region" description="Polar residues" evidence="1">
    <location>
        <begin position="232"/>
        <end position="258"/>
    </location>
</feature>
<dbReference type="Proteomes" id="UP000008333">
    <property type="component" value="Unassembled WGS sequence"/>
</dbReference>
<dbReference type="InParanoid" id="A5K8H4"/>
<dbReference type="AlphaFoldDB" id="A5K8H4"/>
<comment type="caution">
    <text evidence="3">The sequence shown here is derived from an EMBL/GenBank/DDBJ whole genome shotgun (WGS) entry which is preliminary data.</text>
</comment>
<reference evidence="3 4" key="1">
    <citation type="journal article" date="2008" name="Nature">
        <title>Comparative genomics of the neglected human malaria parasite Plasmodium vivax.</title>
        <authorList>
            <person name="Carlton J.M."/>
            <person name="Adams J.H."/>
            <person name="Silva J.C."/>
            <person name="Bidwell S.L."/>
            <person name="Lorenzi H."/>
            <person name="Caler E."/>
            <person name="Crabtree J."/>
            <person name="Angiuoli S.V."/>
            <person name="Merino E.F."/>
            <person name="Amedeo P."/>
            <person name="Cheng Q."/>
            <person name="Coulson R.M."/>
            <person name="Crabb B.S."/>
            <person name="Del Portillo H.A."/>
            <person name="Essien K."/>
            <person name="Feldblyum T.V."/>
            <person name="Fernandez-Becerra C."/>
            <person name="Gilson P.R."/>
            <person name="Gueye A.H."/>
            <person name="Guo X."/>
            <person name="Kang'a S."/>
            <person name="Kooij T.W."/>
            <person name="Korsinczky M."/>
            <person name="Meyer E.V."/>
            <person name="Nene V."/>
            <person name="Paulsen I."/>
            <person name="White O."/>
            <person name="Ralph S.A."/>
            <person name="Ren Q."/>
            <person name="Sargeant T.J."/>
            <person name="Salzberg S.L."/>
            <person name="Stoeckert C.J."/>
            <person name="Sullivan S.A."/>
            <person name="Yamamoto M.M."/>
            <person name="Hoffman S.L."/>
            <person name="Wortman J.R."/>
            <person name="Gardner M.J."/>
            <person name="Galinski M.R."/>
            <person name="Barnwell J.W."/>
            <person name="Fraser-Liggett C.M."/>
        </authorList>
    </citation>
    <scope>NUCLEOTIDE SEQUENCE [LARGE SCALE GENOMIC DNA]</scope>
    <source>
        <strain evidence="3 4">Salvador I</strain>
    </source>
</reference>
<feature type="compositionally biased region" description="Polar residues" evidence="1">
    <location>
        <begin position="132"/>
        <end position="168"/>
    </location>
</feature>
<accession>A5K8H4</accession>
<dbReference type="VEuPathDB" id="PlasmoDB:PVX_083585"/>
<feature type="compositionally biased region" description="Polar residues" evidence="1">
    <location>
        <begin position="290"/>
        <end position="305"/>
    </location>
</feature>
<gene>
    <name evidence="3" type="ORF">PVX_083585</name>
</gene>
<dbReference type="OMA" id="NDQSNTH"/>
<feature type="compositionally biased region" description="Polar residues" evidence="1">
    <location>
        <begin position="523"/>
        <end position="535"/>
    </location>
</feature>
<evidence type="ECO:0000313" key="3">
    <source>
        <dbReference type="EMBL" id="EDL44588.1"/>
    </source>
</evidence>
<feature type="region of interest" description="Disordered" evidence="1">
    <location>
        <begin position="106"/>
        <end position="452"/>
    </location>
</feature>
<name>A5K8H4_PLAVS</name>
<feature type="region of interest" description="Disordered" evidence="1">
    <location>
        <begin position="513"/>
        <end position="535"/>
    </location>
</feature>
<feature type="compositionally biased region" description="Basic and acidic residues" evidence="1">
    <location>
        <begin position="375"/>
        <end position="391"/>
    </location>
</feature>
<dbReference type="KEGG" id="pvx:PVX_083585"/>
<keyword evidence="2" id="KW-0472">Membrane</keyword>